<name>A0AAE1AWH1_9GAST</name>
<dbReference type="AlphaFoldDB" id="A0AAE1AWH1"/>
<evidence type="ECO:0000313" key="1">
    <source>
        <dbReference type="EMBL" id="KAK3795279.1"/>
    </source>
</evidence>
<gene>
    <name evidence="1" type="ORF">RRG08_055841</name>
</gene>
<reference evidence="1" key="1">
    <citation type="journal article" date="2023" name="G3 (Bethesda)">
        <title>A reference genome for the long-term kleptoplast-retaining sea slug Elysia crispata morphotype clarki.</title>
        <authorList>
            <person name="Eastman K.E."/>
            <person name="Pendleton A.L."/>
            <person name="Shaikh M.A."/>
            <person name="Suttiyut T."/>
            <person name="Ogas R."/>
            <person name="Tomko P."/>
            <person name="Gavelis G."/>
            <person name="Widhalm J.R."/>
            <person name="Wisecaver J.H."/>
        </authorList>
    </citation>
    <scope>NUCLEOTIDE SEQUENCE</scope>
    <source>
        <strain evidence="1">ECLA1</strain>
    </source>
</reference>
<organism evidence="1 2">
    <name type="scientific">Elysia crispata</name>
    <name type="common">lettuce slug</name>
    <dbReference type="NCBI Taxonomy" id="231223"/>
    <lineage>
        <taxon>Eukaryota</taxon>
        <taxon>Metazoa</taxon>
        <taxon>Spiralia</taxon>
        <taxon>Lophotrochozoa</taxon>
        <taxon>Mollusca</taxon>
        <taxon>Gastropoda</taxon>
        <taxon>Heterobranchia</taxon>
        <taxon>Euthyneura</taxon>
        <taxon>Panpulmonata</taxon>
        <taxon>Sacoglossa</taxon>
        <taxon>Placobranchoidea</taxon>
        <taxon>Plakobranchidae</taxon>
        <taxon>Elysia</taxon>
    </lineage>
</organism>
<protein>
    <submittedName>
        <fullName evidence="1">Uncharacterized protein</fullName>
    </submittedName>
</protein>
<accession>A0AAE1AWH1</accession>
<sequence length="66" mass="7352">MADFDFNAFDRPDVGVARGAIFDDTPLVNYTPDDTITTGGDTETSFINTPEDVWEAQNENFLMVCQ</sequence>
<proteinExistence type="predicted"/>
<dbReference type="Proteomes" id="UP001283361">
    <property type="component" value="Unassembled WGS sequence"/>
</dbReference>
<comment type="caution">
    <text evidence="1">The sequence shown here is derived from an EMBL/GenBank/DDBJ whole genome shotgun (WGS) entry which is preliminary data.</text>
</comment>
<dbReference type="EMBL" id="JAWDGP010001076">
    <property type="protein sequence ID" value="KAK3795279.1"/>
    <property type="molecule type" value="Genomic_DNA"/>
</dbReference>
<evidence type="ECO:0000313" key="2">
    <source>
        <dbReference type="Proteomes" id="UP001283361"/>
    </source>
</evidence>
<keyword evidence="2" id="KW-1185">Reference proteome</keyword>